<keyword evidence="1" id="KW-0472">Membrane</keyword>
<protein>
    <submittedName>
        <fullName evidence="2">Uncharacterized protein</fullName>
    </submittedName>
</protein>
<name>A0A7S0V898_9CHLO</name>
<evidence type="ECO:0000256" key="1">
    <source>
        <dbReference type="SAM" id="Phobius"/>
    </source>
</evidence>
<dbReference type="EMBL" id="HBFM01022275">
    <property type="protein sequence ID" value="CAD8779761.1"/>
    <property type="molecule type" value="Transcribed_RNA"/>
</dbReference>
<sequence>MPVRDGQSKKRSQQRSSPLLLIAAGLIPLGIAAFSIPKLIDVIRSKYFPPNKQDSKTIENGTGIYYGGAPTIRKHYKVNREQQLELLQDNRPDIEIQDNDDVVETYEEDDVEKAGAMGGGNKEMLSMLQQMGFRLVMGPDGTMMLVAPGKEGNLGLEGYEDDE</sequence>
<organism evidence="2">
    <name type="scientific">Polytomella parva</name>
    <dbReference type="NCBI Taxonomy" id="51329"/>
    <lineage>
        <taxon>Eukaryota</taxon>
        <taxon>Viridiplantae</taxon>
        <taxon>Chlorophyta</taxon>
        <taxon>core chlorophytes</taxon>
        <taxon>Chlorophyceae</taxon>
        <taxon>CS clade</taxon>
        <taxon>Chlamydomonadales</taxon>
        <taxon>Chlamydomonadaceae</taxon>
        <taxon>Polytomella</taxon>
    </lineage>
</organism>
<reference evidence="2" key="1">
    <citation type="submission" date="2021-01" db="EMBL/GenBank/DDBJ databases">
        <authorList>
            <person name="Corre E."/>
            <person name="Pelletier E."/>
            <person name="Niang G."/>
            <person name="Scheremetjew M."/>
            <person name="Finn R."/>
            <person name="Kale V."/>
            <person name="Holt S."/>
            <person name="Cochrane G."/>
            <person name="Meng A."/>
            <person name="Brown T."/>
            <person name="Cohen L."/>
        </authorList>
    </citation>
    <scope>NUCLEOTIDE SEQUENCE</scope>
    <source>
        <strain evidence="2">SAG 63-3</strain>
    </source>
</reference>
<proteinExistence type="predicted"/>
<keyword evidence="1" id="KW-0812">Transmembrane</keyword>
<evidence type="ECO:0000313" key="2">
    <source>
        <dbReference type="EMBL" id="CAD8779761.1"/>
    </source>
</evidence>
<dbReference type="AlphaFoldDB" id="A0A7S0V898"/>
<accession>A0A7S0V898</accession>
<gene>
    <name evidence="2" type="ORF">PPAR00522_LOCUS14474</name>
</gene>
<feature type="transmembrane region" description="Helical" evidence="1">
    <location>
        <begin position="20"/>
        <end position="40"/>
    </location>
</feature>
<keyword evidence="1" id="KW-1133">Transmembrane helix</keyword>